<dbReference type="AlphaFoldDB" id="A0A226GY44"/>
<comment type="caution">
    <text evidence="2">The sequence shown here is derived from an EMBL/GenBank/DDBJ whole genome shotgun (WGS) entry which is preliminary data.</text>
</comment>
<evidence type="ECO:0000313" key="2">
    <source>
        <dbReference type="EMBL" id="OXA86912.1"/>
    </source>
</evidence>
<feature type="compositionally biased region" description="Polar residues" evidence="1">
    <location>
        <begin position="32"/>
        <end position="63"/>
    </location>
</feature>
<keyword evidence="3" id="KW-1185">Reference proteome</keyword>
<name>A0A226GY44_9FLAO</name>
<proteinExistence type="predicted"/>
<evidence type="ECO:0000313" key="3">
    <source>
        <dbReference type="Proteomes" id="UP000198345"/>
    </source>
</evidence>
<reference evidence="2 3" key="1">
    <citation type="submission" date="2016-11" db="EMBL/GenBank/DDBJ databases">
        <title>Whole genomes of Flavobacteriaceae.</title>
        <authorList>
            <person name="Stine C."/>
            <person name="Li C."/>
            <person name="Tadesse D."/>
        </authorList>
    </citation>
    <scope>NUCLEOTIDE SEQUENCE [LARGE SCALE GENOMIC DNA]</scope>
    <source>
        <strain evidence="2 3">DSM 18292</strain>
    </source>
</reference>
<organism evidence="2 3">
    <name type="scientific">Flavobacterium hercynium</name>
    <dbReference type="NCBI Taxonomy" id="387094"/>
    <lineage>
        <taxon>Bacteria</taxon>
        <taxon>Pseudomonadati</taxon>
        <taxon>Bacteroidota</taxon>
        <taxon>Flavobacteriia</taxon>
        <taxon>Flavobacteriales</taxon>
        <taxon>Flavobacteriaceae</taxon>
        <taxon>Flavobacterium</taxon>
    </lineage>
</organism>
<protein>
    <submittedName>
        <fullName evidence="2">Uncharacterized protein</fullName>
    </submittedName>
</protein>
<dbReference type="OrthoDB" id="1374300at2"/>
<sequence length="115" mass="11775">MKMLLKTKVIMVLVLTGILFSCKDNKDGYSDEVQTGQLPADTTTTVSDTAGVSGFSTTNSANANEAVGTEDGGTGTGIGPGESPNDGATDSGPSEKHSKDSINTSKTSKKTTKNK</sequence>
<feature type="compositionally biased region" description="Gly residues" evidence="1">
    <location>
        <begin position="70"/>
        <end position="80"/>
    </location>
</feature>
<dbReference type="PROSITE" id="PS51257">
    <property type="entry name" value="PROKAR_LIPOPROTEIN"/>
    <property type="match status" value="1"/>
</dbReference>
<evidence type="ECO:0000256" key="1">
    <source>
        <dbReference type="SAM" id="MobiDB-lite"/>
    </source>
</evidence>
<dbReference type="Proteomes" id="UP000198345">
    <property type="component" value="Unassembled WGS sequence"/>
</dbReference>
<feature type="region of interest" description="Disordered" evidence="1">
    <location>
        <begin position="26"/>
        <end position="115"/>
    </location>
</feature>
<accession>A0A226GY44</accession>
<dbReference type="RefSeq" id="WP_089051100.1">
    <property type="nucleotide sequence ID" value="NZ_FXTV01000027.1"/>
</dbReference>
<dbReference type="EMBL" id="MUGW01000037">
    <property type="protein sequence ID" value="OXA86912.1"/>
    <property type="molecule type" value="Genomic_DNA"/>
</dbReference>
<gene>
    <name evidence="2" type="ORF">B0A66_17240</name>
</gene>